<dbReference type="GO" id="GO:0000209">
    <property type="term" value="P:protein polyubiquitination"/>
    <property type="evidence" value="ECO:0007669"/>
    <property type="project" value="TreeGrafter"/>
</dbReference>
<accession>A0A0L8HAL9</accession>
<dbReference type="Pfam" id="PF12937">
    <property type="entry name" value="F-box-like"/>
    <property type="match status" value="1"/>
</dbReference>
<evidence type="ECO:0000259" key="1">
    <source>
        <dbReference type="PROSITE" id="PS50181"/>
    </source>
</evidence>
<dbReference type="SMART" id="SM00256">
    <property type="entry name" value="FBOX"/>
    <property type="match status" value="1"/>
</dbReference>
<gene>
    <name evidence="2" type="ORF">OCBIM_22019203mg</name>
</gene>
<dbReference type="OrthoDB" id="10024886at2759"/>
<organism evidence="2">
    <name type="scientific">Octopus bimaculoides</name>
    <name type="common">California two-spotted octopus</name>
    <dbReference type="NCBI Taxonomy" id="37653"/>
    <lineage>
        <taxon>Eukaryota</taxon>
        <taxon>Metazoa</taxon>
        <taxon>Spiralia</taxon>
        <taxon>Lophotrochozoa</taxon>
        <taxon>Mollusca</taxon>
        <taxon>Cephalopoda</taxon>
        <taxon>Coleoidea</taxon>
        <taxon>Octopodiformes</taxon>
        <taxon>Octopoda</taxon>
        <taxon>Incirrata</taxon>
        <taxon>Octopodidae</taxon>
        <taxon>Octopus</taxon>
    </lineage>
</organism>
<dbReference type="EMBL" id="KQ418734">
    <property type="protein sequence ID" value="KOF86114.1"/>
    <property type="molecule type" value="Genomic_DNA"/>
</dbReference>
<dbReference type="PANTHER" id="PTHR16008">
    <property type="entry name" value="F-BOX ONLY PROTEIN 4"/>
    <property type="match status" value="1"/>
</dbReference>
<dbReference type="InterPro" id="IPR036047">
    <property type="entry name" value="F-box-like_dom_sf"/>
</dbReference>
<dbReference type="OMA" id="THSCPRI"/>
<protein>
    <recommendedName>
        <fullName evidence="1">F-box domain-containing protein</fullName>
    </recommendedName>
</protein>
<dbReference type="KEGG" id="obi:106871908"/>
<dbReference type="Gene3D" id="1.20.1280.50">
    <property type="match status" value="1"/>
</dbReference>
<name>A0A0L8HAL9_OCTBM</name>
<proteinExistence type="predicted"/>
<dbReference type="InterPro" id="IPR039588">
    <property type="entry name" value="FBXO4"/>
</dbReference>
<dbReference type="SUPFAM" id="SSF81383">
    <property type="entry name" value="F-box domain"/>
    <property type="match status" value="1"/>
</dbReference>
<dbReference type="PANTHER" id="PTHR16008:SF6">
    <property type="entry name" value="SI:DKEY-12E7.1"/>
    <property type="match status" value="1"/>
</dbReference>
<reference evidence="2" key="1">
    <citation type="submission" date="2015-07" db="EMBL/GenBank/DDBJ databases">
        <title>MeaNS - Measles Nucleotide Surveillance Program.</title>
        <authorList>
            <person name="Tran T."/>
            <person name="Druce J."/>
        </authorList>
    </citation>
    <scope>NUCLEOTIDE SEQUENCE</scope>
    <source>
        <strain evidence="2">UCB-OBI-ISO-001</strain>
        <tissue evidence="2">Gonad</tissue>
    </source>
</reference>
<evidence type="ECO:0000313" key="2">
    <source>
        <dbReference type="EMBL" id="KOF86114.1"/>
    </source>
</evidence>
<dbReference type="GO" id="GO:0031146">
    <property type="term" value="P:SCF-dependent proteasomal ubiquitin-dependent protein catabolic process"/>
    <property type="evidence" value="ECO:0007669"/>
    <property type="project" value="InterPro"/>
</dbReference>
<dbReference type="PROSITE" id="PS50181">
    <property type="entry name" value="FBOX"/>
    <property type="match status" value="1"/>
</dbReference>
<dbReference type="AlphaFoldDB" id="A0A0L8HAL9"/>
<dbReference type="GO" id="GO:0019005">
    <property type="term" value="C:SCF ubiquitin ligase complex"/>
    <property type="evidence" value="ECO:0007669"/>
    <property type="project" value="TreeGrafter"/>
</dbReference>
<sequence>MEEARQYFPFEMLPDLCKQKIFSYLNAVDKGHSAQVCTNWRDLMSSSVWDTIDLSSDLGFGCLPSANHSVDGKECHECYCKRVNDFFIYLNRIQPTIRRLDFYFDIGDINNNSNNYLDNIQRGLIPSLCKHLRYVRVNWKDSRDRWLDPGHQPDQDAVYSYKLHLRRFTHFFEYFTTIVPSLTTLILPFDWNQKTIQSLTRLKSLQSLVLKRVVCSQSLMQSHLDLVLSELPSLKQLLLEVWLPSGDGLIPYTLKSDSLENLDISESHGLYLNHVDMPHLKGIRIARHILHGPLKTFNRLNLPCLHYVLSNGAPALSKINDHYLQPNWRHEIYVTLEEVLRAVCSCRNHLTDLIV</sequence>
<feature type="domain" description="F-box" evidence="1">
    <location>
        <begin position="7"/>
        <end position="52"/>
    </location>
</feature>
<dbReference type="InterPro" id="IPR001810">
    <property type="entry name" value="F-box_dom"/>
</dbReference>